<organism evidence="1">
    <name type="scientific">marine metagenome</name>
    <dbReference type="NCBI Taxonomy" id="408172"/>
    <lineage>
        <taxon>unclassified sequences</taxon>
        <taxon>metagenomes</taxon>
        <taxon>ecological metagenomes</taxon>
    </lineage>
</organism>
<feature type="non-terminal residue" evidence="1">
    <location>
        <position position="306"/>
    </location>
</feature>
<dbReference type="SUPFAM" id="SSF56935">
    <property type="entry name" value="Porins"/>
    <property type="match status" value="1"/>
</dbReference>
<name>A0A382KDT2_9ZZZZ</name>
<protein>
    <submittedName>
        <fullName evidence="1">Uncharacterized protein</fullName>
    </submittedName>
</protein>
<accession>A0A382KDT2</accession>
<gene>
    <name evidence="1" type="ORF">METZ01_LOCUS275382</name>
</gene>
<dbReference type="EMBL" id="UINC01079994">
    <property type="protein sequence ID" value="SVC22528.1"/>
    <property type="molecule type" value="Genomic_DNA"/>
</dbReference>
<dbReference type="AlphaFoldDB" id="A0A382KDT2"/>
<proteinExistence type="predicted"/>
<evidence type="ECO:0000313" key="1">
    <source>
        <dbReference type="EMBL" id="SVC22528.1"/>
    </source>
</evidence>
<sequence>MNNSLKKIKILLILIILSVTSAQINYTGEMNPFIMTRTADQSQINLPFRLLSLDVGYSKGPLDLKTVSALEHRYNTSESVYDLREIYLAYYPDWGEVKLGKQIHAWGSADGNNPTDNLNPYDYYYLFKLGVGKKIGVWSLSTKLYYGEYQIEGVITPIYEKNRMPYGEKDFPLALAEEPKIEYPVDDELELGFRVQTTIGENDFGFSIFRGNDRSPSLAAINYIDIQGQKPQMIPQLGYRTTTVWGLDFVTFIGDFTIRAEGAIFKTKTPMIKLNLFKIPTSLYEFQEEVNYSQYVFQIEYTTSSD</sequence>
<reference evidence="1" key="1">
    <citation type="submission" date="2018-05" db="EMBL/GenBank/DDBJ databases">
        <authorList>
            <person name="Lanie J.A."/>
            <person name="Ng W.-L."/>
            <person name="Kazmierczak K.M."/>
            <person name="Andrzejewski T.M."/>
            <person name="Davidsen T.M."/>
            <person name="Wayne K.J."/>
            <person name="Tettelin H."/>
            <person name="Glass J.I."/>
            <person name="Rusch D."/>
            <person name="Podicherti R."/>
            <person name="Tsui H.-C.T."/>
            <person name="Winkler M.E."/>
        </authorList>
    </citation>
    <scope>NUCLEOTIDE SEQUENCE</scope>
</reference>